<evidence type="ECO:0000313" key="1">
    <source>
        <dbReference type="EMBL" id="KAF2992982.1"/>
    </source>
</evidence>
<dbReference type="AlphaFoldDB" id="A0A9P4T2J3"/>
<dbReference type="EMBL" id="SWKU01000064">
    <property type="protein sequence ID" value="KAF2992982.1"/>
    <property type="molecule type" value="Genomic_DNA"/>
</dbReference>
<sequence>MQVSQPPLTRVDWWHEWLLDPNVTDEDVEWAARRGFNDDQVEVDGWGHQDRAQNFVTLGLLWDLVEGRLARNCLARVQYFLEGKAVEDDAFATEAERDFAARDDSQRPFTQSKPRVKISTQQIWNKVPWSDAGFDMAAQRWISMPRKRKHAFGDGFNALRSDCHEEGRQLWSLASGEMTNLRKQQAQYRFTQSEGCCYFELDGESSGFMIRDEPSLVLH</sequence>
<comment type="caution">
    <text evidence="1">The sequence shown here is derived from an EMBL/GenBank/DDBJ whole genome shotgun (WGS) entry which is preliminary data.</text>
</comment>
<reference evidence="1" key="1">
    <citation type="submission" date="2019-04" db="EMBL/GenBank/DDBJ databases">
        <title>Sequencing of skin fungus with MAO and IRED activity.</title>
        <authorList>
            <person name="Marsaioli A.J."/>
            <person name="Bonatto J.M.C."/>
            <person name="Reis Junior O."/>
        </authorList>
    </citation>
    <scope>NUCLEOTIDE SEQUENCE</scope>
    <source>
        <strain evidence="1">30M1</strain>
    </source>
</reference>
<name>A0A9P4T2J3_CURKU</name>
<proteinExistence type="predicted"/>
<organism evidence="1 2">
    <name type="scientific">Curvularia kusanoi</name>
    <name type="common">Cochliobolus kusanoi</name>
    <dbReference type="NCBI Taxonomy" id="90978"/>
    <lineage>
        <taxon>Eukaryota</taxon>
        <taxon>Fungi</taxon>
        <taxon>Dikarya</taxon>
        <taxon>Ascomycota</taxon>
        <taxon>Pezizomycotina</taxon>
        <taxon>Dothideomycetes</taxon>
        <taxon>Pleosporomycetidae</taxon>
        <taxon>Pleosporales</taxon>
        <taxon>Pleosporineae</taxon>
        <taxon>Pleosporaceae</taxon>
        <taxon>Curvularia</taxon>
    </lineage>
</organism>
<dbReference type="Proteomes" id="UP000801428">
    <property type="component" value="Unassembled WGS sequence"/>
</dbReference>
<evidence type="ECO:0000313" key="2">
    <source>
        <dbReference type="Proteomes" id="UP000801428"/>
    </source>
</evidence>
<protein>
    <submittedName>
        <fullName evidence="1">Uncharacterized protein</fullName>
    </submittedName>
</protein>
<gene>
    <name evidence="1" type="ORF">E8E13_000283</name>
</gene>
<dbReference type="OrthoDB" id="3800738at2759"/>
<keyword evidence="2" id="KW-1185">Reference proteome</keyword>
<accession>A0A9P4T2J3</accession>